<sequence>MSNLYALSSFNGGSSFPLENVPDIIRNAIIGAASKTKAPIPLIFASAMTPVSLLCQGMTDVSPTEGLTLPVSCNFCTVAESGERKSTVDKIFMMSLHEYEREIEVQYGNTMQQYETERDIWEEELKALKNELHKKTKNKQPREEIKELIREHQEVRPEEPARIQLLCSDITPAALQYQLHKGGGSMALHSAEGDIILGGQAIQNLGMLNDRWDGAPFTVSRRTSESFTVHDARLSASLMVQDAPLRKYFKRSQEQARGSGFLARFFFSRPQSTIGSRTGPTLENYQEQLVPYHMRLRQLLGNYVQKIVKKEPVQRKALTFTPEAAIRWMDICEYFERGMAEGGAYCHLRDFASKEGNKVARLAALFHYFSGAEGDITEDTIMNAQRISQWYLHEALALFGPVPEEPQYIQDAELLWQWLHERFLDNNGQPLPRSWMSPRVPNRLRNVGRLQPALEHLRNTSRISMVHNGRMLLIAPYNFRW</sequence>
<keyword evidence="1" id="KW-0175">Coiled coil</keyword>
<dbReference type="EMBL" id="CTKE01000006">
    <property type="protein sequence ID" value="CQI89178.1"/>
    <property type="molecule type" value="Genomic_DNA"/>
</dbReference>
<dbReference type="RefSeq" id="WP_050534821.1">
    <property type="nucleotide sequence ID" value="NZ_CTKE01000006.1"/>
</dbReference>
<protein>
    <recommendedName>
        <fullName evidence="4">DUF3987 domain-containing protein</fullName>
    </recommendedName>
</protein>
<name>A0A0U1HRB1_YERRO</name>
<evidence type="ECO:0000313" key="3">
    <source>
        <dbReference type="Proteomes" id="UP000042054"/>
    </source>
</evidence>
<gene>
    <name evidence="2" type="ORF">ERS008555_01458</name>
</gene>
<proteinExistence type="predicted"/>
<reference evidence="2 3" key="1">
    <citation type="submission" date="2015-03" db="EMBL/GenBank/DDBJ databases">
        <authorList>
            <person name="Murphy D."/>
        </authorList>
    </citation>
    <scope>NUCLEOTIDE SEQUENCE [LARGE SCALE GENOMIC DNA]</scope>
    <source>
        <strain evidence="2 3">68/02</strain>
    </source>
</reference>
<dbReference type="Proteomes" id="UP000042054">
    <property type="component" value="Unassembled WGS sequence"/>
</dbReference>
<dbReference type="InterPro" id="IPR025048">
    <property type="entry name" value="DUF3987"/>
</dbReference>
<organism evidence="2 3">
    <name type="scientific">Yersinia rohdei</name>
    <dbReference type="NCBI Taxonomy" id="29485"/>
    <lineage>
        <taxon>Bacteria</taxon>
        <taxon>Pseudomonadati</taxon>
        <taxon>Pseudomonadota</taxon>
        <taxon>Gammaproteobacteria</taxon>
        <taxon>Enterobacterales</taxon>
        <taxon>Yersiniaceae</taxon>
        <taxon>Yersinia</taxon>
    </lineage>
</organism>
<evidence type="ECO:0008006" key="4">
    <source>
        <dbReference type="Google" id="ProtNLM"/>
    </source>
</evidence>
<dbReference type="Pfam" id="PF13148">
    <property type="entry name" value="DUF3987"/>
    <property type="match status" value="1"/>
</dbReference>
<evidence type="ECO:0000313" key="2">
    <source>
        <dbReference type="EMBL" id="CQI89178.1"/>
    </source>
</evidence>
<dbReference type="OrthoDB" id="9067983at2"/>
<dbReference type="AlphaFoldDB" id="A0A0U1HRB1"/>
<feature type="coiled-coil region" evidence="1">
    <location>
        <begin position="111"/>
        <end position="138"/>
    </location>
</feature>
<evidence type="ECO:0000256" key="1">
    <source>
        <dbReference type="SAM" id="Coils"/>
    </source>
</evidence>
<accession>A0A0U1HRB1</accession>